<dbReference type="AlphaFoldDB" id="A0ABD0KPR9"/>
<evidence type="ECO:0000256" key="1">
    <source>
        <dbReference type="SAM" id="SignalP"/>
    </source>
</evidence>
<feature type="chain" id="PRO_5044774295" description="Chitin-binding type-4 domain-containing protein" evidence="1">
    <location>
        <begin position="29"/>
        <end position="380"/>
    </location>
</feature>
<dbReference type="InterPro" id="IPR004302">
    <property type="entry name" value="Cellulose/chitin-bd_N"/>
</dbReference>
<evidence type="ECO:0000313" key="4">
    <source>
        <dbReference type="Proteomes" id="UP001519460"/>
    </source>
</evidence>
<organism evidence="3 4">
    <name type="scientific">Batillaria attramentaria</name>
    <dbReference type="NCBI Taxonomy" id="370345"/>
    <lineage>
        <taxon>Eukaryota</taxon>
        <taxon>Metazoa</taxon>
        <taxon>Spiralia</taxon>
        <taxon>Lophotrochozoa</taxon>
        <taxon>Mollusca</taxon>
        <taxon>Gastropoda</taxon>
        <taxon>Caenogastropoda</taxon>
        <taxon>Sorbeoconcha</taxon>
        <taxon>Cerithioidea</taxon>
        <taxon>Batillariidae</taxon>
        <taxon>Batillaria</taxon>
    </lineage>
</organism>
<dbReference type="Pfam" id="PF03067">
    <property type="entry name" value="LPMO_10"/>
    <property type="match status" value="1"/>
</dbReference>
<dbReference type="PANTHER" id="PTHR21113:SF4">
    <property type="entry name" value="CHITIN-BINDING TYPE-4 DOMAIN-CONTAINING PROTEIN"/>
    <property type="match status" value="1"/>
</dbReference>
<gene>
    <name evidence="3" type="ORF">BaRGS_00019507</name>
</gene>
<keyword evidence="4" id="KW-1185">Reference proteome</keyword>
<keyword evidence="1" id="KW-0732">Signal</keyword>
<reference evidence="3 4" key="1">
    <citation type="journal article" date="2023" name="Sci. Data">
        <title>Genome assembly of the Korean intertidal mud-creeper Batillaria attramentaria.</title>
        <authorList>
            <person name="Patra A.K."/>
            <person name="Ho P.T."/>
            <person name="Jun S."/>
            <person name="Lee S.J."/>
            <person name="Kim Y."/>
            <person name="Won Y.J."/>
        </authorList>
    </citation>
    <scope>NUCLEOTIDE SEQUENCE [LARGE SCALE GENOMIC DNA]</scope>
    <source>
        <strain evidence="3">Wonlab-2016</strain>
    </source>
</reference>
<dbReference type="PANTHER" id="PTHR21113">
    <property type="entry name" value="AGAP001705-PA"/>
    <property type="match status" value="1"/>
</dbReference>
<proteinExistence type="predicted"/>
<comment type="caution">
    <text evidence="3">The sequence shown here is derived from an EMBL/GenBank/DDBJ whole genome shotgun (WGS) entry which is preliminary data.</text>
</comment>
<accession>A0ABD0KPR9</accession>
<protein>
    <recommendedName>
        <fullName evidence="2">Chitin-binding type-4 domain-containing protein</fullName>
    </recommendedName>
</protein>
<evidence type="ECO:0000313" key="3">
    <source>
        <dbReference type="EMBL" id="KAK7489255.1"/>
    </source>
</evidence>
<evidence type="ECO:0000259" key="2">
    <source>
        <dbReference type="Pfam" id="PF03067"/>
    </source>
</evidence>
<name>A0ABD0KPR9_9CAEN</name>
<feature type="signal peptide" evidence="1">
    <location>
        <begin position="1"/>
        <end position="28"/>
    </location>
</feature>
<feature type="domain" description="Chitin-binding type-4" evidence="2">
    <location>
        <begin position="27"/>
        <end position="216"/>
    </location>
</feature>
<dbReference type="Proteomes" id="UP001519460">
    <property type="component" value="Unassembled WGS sequence"/>
</dbReference>
<dbReference type="EMBL" id="JACVVK020000140">
    <property type="protein sequence ID" value="KAK7489255.1"/>
    <property type="molecule type" value="Genomic_DNA"/>
</dbReference>
<sequence length="380" mass="41928">MNTSSVRAVATIMLITLAVHLRVTKGHGRLIDPPSRSSMWRYGFSNPPNYDDEALWCGGFSAQWEVNGGRCGVCGDRFDGPHDNEAGGKYANGIIVRHYREGETISVSVDLTTSHLGYFEFRICPNNNPHKVITQQCLDRYLLQQPDGSTRYYIKSYDQGVRTVQLVLPQGLTCTQCVLQWKYNAGNSWRCDGLGVSRKCCDGCGPQEQFYGCADVDVSPASGGSGILPSGSGSVAVHLPTACRGRLFDSMTDDCRQKCAVGICSRLYCSEECHMLRAYADEGESQRKDNAMPEIFLSDLWTVRWPVHSPDLSTLSPVSARMMCLQQARCPPALPEIVWPPPRLGGSGELTAYLGPRLGLQVTHWALDCGVWGYENPVWS</sequence>